<feature type="region of interest" description="Disordered" evidence="1">
    <location>
        <begin position="1"/>
        <end position="20"/>
    </location>
</feature>
<reference evidence="2 3" key="2">
    <citation type="submission" date="2020-05" db="EMBL/GenBank/DDBJ databases">
        <title>Identification and distribution of gene clusters putatively required for synthesis of sphingolipid metabolism inhibitors in phylogenetically diverse species of the filamentous fungus Fusarium.</title>
        <authorList>
            <person name="Kim H.-S."/>
            <person name="Busman M."/>
            <person name="Brown D.W."/>
            <person name="Divon H."/>
            <person name="Uhlig S."/>
            <person name="Proctor R.H."/>
        </authorList>
    </citation>
    <scope>NUCLEOTIDE SEQUENCE [LARGE SCALE GENOMIC DNA]</scope>
    <source>
        <strain evidence="2 3">NRRL 25331</strain>
    </source>
</reference>
<sequence>MKPTGNPLPPLPSPRLPPYDARVTPLIRSMIAAARAVPGHLKPTYRHRGGSTKVPETARITTKGTNRSFARLEISRQEEMTQQPRALSSPPTVDDPDPTTPRRIHPKPTTRPVIDRSQQPFGSQPTTQRHWGLTDYPNGFLEKVSKPQQSEPARVGTEHIIQQKKAPRNSSSNRERPRHIHHAATTGAMQEMGGEESDS</sequence>
<feature type="region of interest" description="Disordered" evidence="1">
    <location>
        <begin position="60"/>
        <end position="199"/>
    </location>
</feature>
<evidence type="ECO:0000313" key="2">
    <source>
        <dbReference type="EMBL" id="KAF5666816.1"/>
    </source>
</evidence>
<proteinExistence type="predicted"/>
<keyword evidence="3" id="KW-1185">Reference proteome</keyword>
<feature type="compositionally biased region" description="Polar residues" evidence="1">
    <location>
        <begin position="116"/>
        <end position="129"/>
    </location>
</feature>
<dbReference type="GO" id="GO:0016740">
    <property type="term" value="F:transferase activity"/>
    <property type="evidence" value="ECO:0007669"/>
    <property type="project" value="UniProtKB-KW"/>
</dbReference>
<dbReference type="Proteomes" id="UP000572754">
    <property type="component" value="Unassembled WGS sequence"/>
</dbReference>
<dbReference type="AlphaFoldDB" id="A0A8H5TBV5"/>
<protein>
    <submittedName>
        <fullName evidence="2">Sterol 3beta-glucosyltransferase</fullName>
    </submittedName>
</protein>
<accession>A0A8H5TBV5</accession>
<name>A0A8H5TBV5_FUSCI</name>
<feature type="compositionally biased region" description="Pro residues" evidence="1">
    <location>
        <begin position="1"/>
        <end position="17"/>
    </location>
</feature>
<evidence type="ECO:0000313" key="3">
    <source>
        <dbReference type="Proteomes" id="UP000572754"/>
    </source>
</evidence>
<comment type="caution">
    <text evidence="2">The sequence shown here is derived from an EMBL/GenBank/DDBJ whole genome shotgun (WGS) entry which is preliminary data.</text>
</comment>
<organism evidence="2 3">
    <name type="scientific">Fusarium circinatum</name>
    <name type="common">Pitch canker fungus</name>
    <name type="synonym">Gibberella circinata</name>
    <dbReference type="NCBI Taxonomy" id="48490"/>
    <lineage>
        <taxon>Eukaryota</taxon>
        <taxon>Fungi</taxon>
        <taxon>Dikarya</taxon>
        <taxon>Ascomycota</taxon>
        <taxon>Pezizomycotina</taxon>
        <taxon>Sordariomycetes</taxon>
        <taxon>Hypocreomycetidae</taxon>
        <taxon>Hypocreales</taxon>
        <taxon>Nectriaceae</taxon>
        <taxon>Fusarium</taxon>
        <taxon>Fusarium fujikuroi species complex</taxon>
    </lineage>
</organism>
<reference evidence="3" key="1">
    <citation type="journal article" date="2020" name="BMC Genomics">
        <title>Correction to: Identification and distribution of gene clusters required for synthesis of sphingolipid metabolism inhibitors in diverse species of the filamentous fungus Fusarium.</title>
        <authorList>
            <person name="Kim H.S."/>
            <person name="Lohmar J.M."/>
            <person name="Busman M."/>
            <person name="Brown D.W."/>
            <person name="Naumann T.A."/>
            <person name="Divon H.H."/>
            <person name="Lysoe E."/>
            <person name="Uhlig S."/>
            <person name="Proctor R.H."/>
        </authorList>
    </citation>
    <scope>NUCLEOTIDE SEQUENCE [LARGE SCALE GENOMIC DNA]</scope>
    <source>
        <strain evidence="3">NRRL 25331</strain>
    </source>
</reference>
<gene>
    <name evidence="2" type="ORF">FCIRC_10052</name>
</gene>
<evidence type="ECO:0000256" key="1">
    <source>
        <dbReference type="SAM" id="MobiDB-lite"/>
    </source>
</evidence>
<dbReference type="EMBL" id="JAAQPE010000363">
    <property type="protein sequence ID" value="KAF5666816.1"/>
    <property type="molecule type" value="Genomic_DNA"/>
</dbReference>
<keyword evidence="2" id="KW-0808">Transferase</keyword>